<name>A0ABW0EL16_9PSEU</name>
<proteinExistence type="predicted"/>
<dbReference type="RefSeq" id="WP_378244734.1">
    <property type="nucleotide sequence ID" value="NZ_JBHSKF010000002.1"/>
</dbReference>
<gene>
    <name evidence="1" type="ORF">ACFPM7_06150</name>
</gene>
<reference evidence="2" key="1">
    <citation type="journal article" date="2019" name="Int. J. Syst. Evol. Microbiol.">
        <title>The Global Catalogue of Microorganisms (GCM) 10K type strain sequencing project: providing services to taxonomists for standard genome sequencing and annotation.</title>
        <authorList>
            <consortium name="The Broad Institute Genomics Platform"/>
            <consortium name="The Broad Institute Genome Sequencing Center for Infectious Disease"/>
            <person name="Wu L."/>
            <person name="Ma J."/>
        </authorList>
    </citation>
    <scope>NUCLEOTIDE SEQUENCE [LARGE SCALE GENOMIC DNA]</scope>
    <source>
        <strain evidence="2">CCUG 59778</strain>
    </source>
</reference>
<dbReference type="InterPro" id="IPR025361">
    <property type="entry name" value="DUF4265"/>
</dbReference>
<dbReference type="Pfam" id="PF14085">
    <property type="entry name" value="DUF4265"/>
    <property type="match status" value="1"/>
</dbReference>
<evidence type="ECO:0000313" key="1">
    <source>
        <dbReference type="EMBL" id="MFC5286626.1"/>
    </source>
</evidence>
<organism evidence="1 2">
    <name type="scientific">Actinokineospora guangxiensis</name>
    <dbReference type="NCBI Taxonomy" id="1490288"/>
    <lineage>
        <taxon>Bacteria</taxon>
        <taxon>Bacillati</taxon>
        <taxon>Actinomycetota</taxon>
        <taxon>Actinomycetes</taxon>
        <taxon>Pseudonocardiales</taxon>
        <taxon>Pseudonocardiaceae</taxon>
        <taxon>Actinokineospora</taxon>
    </lineage>
</organism>
<keyword evidence="2" id="KW-1185">Reference proteome</keyword>
<accession>A0ABW0EL16</accession>
<sequence length="151" mass="16486">MTEAVHPDPVWRSRADFVIGARLPEGSEQLWAKQLGEHVFELCCVPFFVYGLALGDVVETDTGYELRRVARRSGRSVFRVWFGDSPLSTTDRDRVAADLAEAGALVERSSANLLAVDAATPELADSVAAYLAEHAELGHLTFEVGVRGQAR</sequence>
<evidence type="ECO:0000313" key="2">
    <source>
        <dbReference type="Proteomes" id="UP001596157"/>
    </source>
</evidence>
<dbReference type="Proteomes" id="UP001596157">
    <property type="component" value="Unassembled WGS sequence"/>
</dbReference>
<dbReference type="EMBL" id="JBHSKF010000002">
    <property type="protein sequence ID" value="MFC5286626.1"/>
    <property type="molecule type" value="Genomic_DNA"/>
</dbReference>
<comment type="caution">
    <text evidence="1">The sequence shown here is derived from an EMBL/GenBank/DDBJ whole genome shotgun (WGS) entry which is preliminary data.</text>
</comment>
<protein>
    <submittedName>
        <fullName evidence="1">DUF4265 domain-containing protein</fullName>
    </submittedName>
</protein>